<dbReference type="InterPro" id="IPR045034">
    <property type="entry name" value="O-acyltransferase_WSD1-like"/>
</dbReference>
<dbReference type="PANTHER" id="PTHR31650:SF1">
    <property type="entry name" value="WAX ESTER SYNTHASE_DIACYLGLYCEROL ACYLTRANSFERASE 4-RELATED"/>
    <property type="match status" value="1"/>
</dbReference>
<dbReference type="RefSeq" id="WP_344254364.1">
    <property type="nucleotide sequence ID" value="NZ_BAAARE010000006.1"/>
</dbReference>
<dbReference type="InterPro" id="IPR023213">
    <property type="entry name" value="CAT-like_dom_sf"/>
</dbReference>
<evidence type="ECO:0000256" key="9">
    <source>
        <dbReference type="ARBA" id="ARBA00023315"/>
    </source>
</evidence>
<dbReference type="SUPFAM" id="SSF52777">
    <property type="entry name" value="CoA-dependent acyltransferases"/>
    <property type="match status" value="2"/>
</dbReference>
<feature type="domain" description="O-acyltransferase WSD1 C-terminal" evidence="12">
    <location>
        <begin position="303"/>
        <end position="443"/>
    </location>
</feature>
<comment type="pathway">
    <text evidence="2">Lipid metabolism.</text>
</comment>
<organism evidence="13 14">
    <name type="scientific">Terrabacter carboxydivorans</name>
    <dbReference type="NCBI Taxonomy" id="619730"/>
    <lineage>
        <taxon>Bacteria</taxon>
        <taxon>Bacillati</taxon>
        <taxon>Actinomycetota</taxon>
        <taxon>Actinomycetes</taxon>
        <taxon>Micrococcales</taxon>
        <taxon>Intrasporangiaceae</taxon>
        <taxon>Terrabacter</taxon>
    </lineage>
</organism>
<evidence type="ECO:0000256" key="3">
    <source>
        <dbReference type="ARBA" id="ARBA00009587"/>
    </source>
</evidence>
<evidence type="ECO:0000256" key="8">
    <source>
        <dbReference type="ARBA" id="ARBA00023098"/>
    </source>
</evidence>
<dbReference type="Pfam" id="PF06974">
    <property type="entry name" value="WS_DGAT_C"/>
    <property type="match status" value="1"/>
</dbReference>
<comment type="similarity">
    <text evidence="3">Belongs to the long-chain O-acyltransferase family.</text>
</comment>
<evidence type="ECO:0000256" key="2">
    <source>
        <dbReference type="ARBA" id="ARBA00005189"/>
    </source>
</evidence>
<keyword evidence="6" id="KW-0808">Transferase</keyword>
<reference evidence="13 14" key="1">
    <citation type="journal article" date="2019" name="Int. J. Syst. Evol. Microbiol.">
        <title>The Global Catalogue of Microorganisms (GCM) 10K type strain sequencing project: providing services to taxonomists for standard genome sequencing and annotation.</title>
        <authorList>
            <consortium name="The Broad Institute Genomics Platform"/>
            <consortium name="The Broad Institute Genome Sequencing Center for Infectious Disease"/>
            <person name="Wu L."/>
            <person name="Ma J."/>
        </authorList>
    </citation>
    <scope>NUCLEOTIDE SEQUENCE [LARGE SCALE GENOMIC DNA]</scope>
    <source>
        <strain evidence="13 14">JCM 16259</strain>
    </source>
</reference>
<protein>
    <recommendedName>
        <fullName evidence="4">diacylglycerol O-acyltransferase</fullName>
        <ecNumber evidence="4">2.3.1.20</ecNumber>
    </recommendedName>
</protein>
<keyword evidence="5" id="KW-0444">Lipid biosynthesis</keyword>
<proteinExistence type="inferred from homology"/>
<evidence type="ECO:0000256" key="1">
    <source>
        <dbReference type="ARBA" id="ARBA00004771"/>
    </source>
</evidence>
<evidence type="ECO:0000256" key="6">
    <source>
        <dbReference type="ARBA" id="ARBA00022679"/>
    </source>
</evidence>
<dbReference type="Pfam" id="PF03007">
    <property type="entry name" value="WS_DGAT_cat"/>
    <property type="match status" value="1"/>
</dbReference>
<keyword evidence="14" id="KW-1185">Reference proteome</keyword>
<gene>
    <name evidence="13" type="primary">tgs1</name>
    <name evidence="13" type="ORF">GCM10009858_16540</name>
</gene>
<dbReference type="PANTHER" id="PTHR31650">
    <property type="entry name" value="O-ACYLTRANSFERASE (WSD1-LIKE) FAMILY PROTEIN"/>
    <property type="match status" value="1"/>
</dbReference>
<dbReference type="EMBL" id="BAAARE010000006">
    <property type="protein sequence ID" value="GAA2479656.1"/>
    <property type="molecule type" value="Genomic_DNA"/>
</dbReference>
<dbReference type="Gene3D" id="3.30.559.30">
    <property type="entry name" value="Nonribosomal peptide synthetase, condensation domain"/>
    <property type="match status" value="1"/>
</dbReference>
<dbReference type="Proteomes" id="UP001500730">
    <property type="component" value="Unassembled WGS sequence"/>
</dbReference>
<evidence type="ECO:0000256" key="4">
    <source>
        <dbReference type="ARBA" id="ARBA00013244"/>
    </source>
</evidence>
<keyword evidence="8" id="KW-0443">Lipid metabolism</keyword>
<evidence type="ECO:0000259" key="11">
    <source>
        <dbReference type="Pfam" id="PF03007"/>
    </source>
</evidence>
<name>A0ABN3LBB6_9MICO</name>
<comment type="catalytic activity">
    <reaction evidence="10">
        <text>an acyl-CoA + a 1,2-diacyl-sn-glycerol = a triacyl-sn-glycerol + CoA</text>
        <dbReference type="Rhea" id="RHEA:10868"/>
        <dbReference type="ChEBI" id="CHEBI:17815"/>
        <dbReference type="ChEBI" id="CHEBI:57287"/>
        <dbReference type="ChEBI" id="CHEBI:58342"/>
        <dbReference type="ChEBI" id="CHEBI:64615"/>
        <dbReference type="EC" id="2.3.1.20"/>
    </reaction>
</comment>
<dbReference type="Gene3D" id="3.30.559.10">
    <property type="entry name" value="Chloramphenicol acetyltransferase-like domain"/>
    <property type="match status" value="1"/>
</dbReference>
<feature type="domain" description="O-acyltransferase WSD1-like N-terminal" evidence="11">
    <location>
        <begin position="20"/>
        <end position="263"/>
    </location>
</feature>
<evidence type="ECO:0000259" key="12">
    <source>
        <dbReference type="Pfam" id="PF06974"/>
    </source>
</evidence>
<evidence type="ECO:0000256" key="5">
    <source>
        <dbReference type="ARBA" id="ARBA00022516"/>
    </source>
</evidence>
<dbReference type="EC" id="2.3.1.20" evidence="4"/>
<dbReference type="InterPro" id="IPR009721">
    <property type="entry name" value="O-acyltransferase_WSD1_C"/>
</dbReference>
<evidence type="ECO:0000256" key="10">
    <source>
        <dbReference type="ARBA" id="ARBA00048109"/>
    </source>
</evidence>
<evidence type="ECO:0000256" key="7">
    <source>
        <dbReference type="ARBA" id="ARBA00022798"/>
    </source>
</evidence>
<dbReference type="InterPro" id="IPR004255">
    <property type="entry name" value="O-acyltransferase_WSD1_N"/>
</dbReference>
<sequence length="446" mass="47773">MDTGARRSGRLLRDRIDRISRNDLTTLVSDRGPAPMNIAAVLVVEQGSSIERPEVQRALAAAAADVPRLHHRLQPVPLGCGRPYWVDDDVPIERHVAFGRVDDAHLLTEVAALACRRLPSDRPLWRATWLTGLDDGAAALVVVAHHVLADGLSGLTVLAALDGGARDRTGDRRLRHPAYARRALARDAWRARISDLDTLAGRVRLASAGARDLGVDRRIPRLCPRTSFNRPSGPLRRLTLVEAPLPEIVTAAHRAGATVNDVVLAAVSSAMGQALADRGERPRELVVSVPYSGRTPGDAGRLGNETGVVPFRIPLELDRKSRLRAVASLSRAQRGRPRAASAAPLGAGFRALARLGALQWFVDHQRLVNTFVTNVRGPTQPWRFCGHTVSRVVPVAVTPGNVGVTFDVLSYAGTLGITVVSDPDVVADPGSLASHLEGELAALTGL</sequence>
<keyword evidence="7" id="KW-0319">Glycerol metabolism</keyword>
<comment type="caution">
    <text evidence="13">The sequence shown here is derived from an EMBL/GenBank/DDBJ whole genome shotgun (WGS) entry which is preliminary data.</text>
</comment>
<keyword evidence="9" id="KW-0012">Acyltransferase</keyword>
<evidence type="ECO:0000313" key="14">
    <source>
        <dbReference type="Proteomes" id="UP001500730"/>
    </source>
</evidence>
<accession>A0ABN3LBB6</accession>
<evidence type="ECO:0000313" key="13">
    <source>
        <dbReference type="EMBL" id="GAA2479656.1"/>
    </source>
</evidence>
<comment type="pathway">
    <text evidence="1">Glycerolipid metabolism; triacylglycerol biosynthesis.</text>
</comment>